<accession>A0A841FQV9</accession>
<feature type="active site" description="Proton acceptor" evidence="6">
    <location>
        <position position="54"/>
    </location>
</feature>
<keyword evidence="3 6" id="KW-0808">Transferase</keyword>
<proteinExistence type="inferred from homology"/>
<dbReference type="GO" id="GO:0016757">
    <property type="term" value="F:glycosyltransferase activity"/>
    <property type="evidence" value="ECO:0007669"/>
    <property type="project" value="UniProtKB-UniRule"/>
</dbReference>
<keyword evidence="2 6" id="KW-0328">Glycosyltransferase</keyword>
<keyword evidence="4 6" id="KW-0548">Nucleotidyltransferase</keyword>
<gene>
    <name evidence="9" type="ORF">HNR73_004046</name>
</gene>
<feature type="domain" description="DarT" evidence="8">
    <location>
        <begin position="14"/>
        <end position="205"/>
    </location>
</feature>
<keyword evidence="10" id="KW-1185">Reference proteome</keyword>
<keyword evidence="5 6" id="KW-0238">DNA-binding</keyword>
<feature type="active site" evidence="6">
    <location>
        <position position="155"/>
    </location>
</feature>
<comment type="caution">
    <text evidence="9">The sequence shown here is derived from an EMBL/GenBank/DDBJ whole genome shotgun (WGS) entry which is preliminary data.</text>
</comment>
<evidence type="ECO:0000313" key="10">
    <source>
        <dbReference type="Proteomes" id="UP000548476"/>
    </source>
</evidence>
<name>A0A841FQV9_9ACTN</name>
<evidence type="ECO:0000259" key="8">
    <source>
        <dbReference type="PROSITE" id="PS52018"/>
    </source>
</evidence>
<feature type="binding site" evidence="6">
    <location>
        <position position="54"/>
    </location>
    <ligand>
        <name>NAD(+)</name>
        <dbReference type="ChEBI" id="CHEBI:57540"/>
    </ligand>
</feature>
<evidence type="ECO:0000256" key="4">
    <source>
        <dbReference type="ARBA" id="ARBA00022695"/>
    </source>
</evidence>
<evidence type="ECO:0000313" key="9">
    <source>
        <dbReference type="EMBL" id="MBB6036178.1"/>
    </source>
</evidence>
<evidence type="ECO:0000256" key="1">
    <source>
        <dbReference type="ARBA" id="ARBA00022649"/>
    </source>
</evidence>
<evidence type="ECO:0000256" key="6">
    <source>
        <dbReference type="PROSITE-ProRule" id="PRU01362"/>
    </source>
</evidence>
<comment type="caution">
    <text evidence="6">Lacks conserved residue(s) required for the propagation of feature annotation.</text>
</comment>
<evidence type="ECO:0000256" key="7">
    <source>
        <dbReference type="SAM" id="MobiDB-lite"/>
    </source>
</evidence>
<reference evidence="9 10" key="1">
    <citation type="submission" date="2020-08" db="EMBL/GenBank/DDBJ databases">
        <title>Genomic Encyclopedia of Type Strains, Phase IV (KMG-IV): sequencing the most valuable type-strain genomes for metagenomic binning, comparative biology and taxonomic classification.</title>
        <authorList>
            <person name="Goeker M."/>
        </authorList>
    </citation>
    <scope>NUCLEOTIDE SEQUENCE [LARGE SCALE GENOMIC DNA]</scope>
    <source>
        <strain evidence="9 10">YIM 65646</strain>
    </source>
</reference>
<dbReference type="PROSITE" id="PS52018">
    <property type="entry name" value="DART"/>
    <property type="match status" value="1"/>
</dbReference>
<comment type="catalytic activity">
    <reaction evidence="6">
        <text>a thymidine in DNA + NAD(+) = an N-(ADP-alpha-D-ribosyl)-thymidine in DNA + nicotinamide + H(+)</text>
        <dbReference type="Rhea" id="RHEA:71651"/>
        <dbReference type="Rhea" id="RHEA-COMP:13556"/>
        <dbReference type="Rhea" id="RHEA-COMP:18051"/>
        <dbReference type="ChEBI" id="CHEBI:15378"/>
        <dbReference type="ChEBI" id="CHEBI:17154"/>
        <dbReference type="ChEBI" id="CHEBI:57540"/>
        <dbReference type="ChEBI" id="CHEBI:137386"/>
        <dbReference type="ChEBI" id="CHEBI:191199"/>
    </reaction>
</comment>
<dbReference type="RefSeq" id="WP_184789011.1">
    <property type="nucleotide sequence ID" value="NZ_BONT01000046.1"/>
</dbReference>
<keyword evidence="1 6" id="KW-1277">Toxin-antitoxin system</keyword>
<dbReference type="GO" id="GO:0003677">
    <property type="term" value="F:DNA binding"/>
    <property type="evidence" value="ECO:0007669"/>
    <property type="project" value="UniProtKB-UniRule"/>
</dbReference>
<dbReference type="EMBL" id="JACHGT010000008">
    <property type="protein sequence ID" value="MBB6036178.1"/>
    <property type="molecule type" value="Genomic_DNA"/>
</dbReference>
<dbReference type="InterPro" id="IPR029494">
    <property type="entry name" value="DarT"/>
</dbReference>
<organism evidence="9 10">
    <name type="scientific">Phytomonospora endophytica</name>
    <dbReference type="NCBI Taxonomy" id="714109"/>
    <lineage>
        <taxon>Bacteria</taxon>
        <taxon>Bacillati</taxon>
        <taxon>Actinomycetota</taxon>
        <taxon>Actinomycetes</taxon>
        <taxon>Micromonosporales</taxon>
        <taxon>Micromonosporaceae</taxon>
        <taxon>Phytomonospora</taxon>
    </lineage>
</organism>
<evidence type="ECO:0000256" key="5">
    <source>
        <dbReference type="ARBA" id="ARBA00023125"/>
    </source>
</evidence>
<feature type="region of interest" description="Disordered" evidence="7">
    <location>
        <begin position="212"/>
        <end position="235"/>
    </location>
</feature>
<dbReference type="AlphaFoldDB" id="A0A841FQV9"/>
<feature type="binding site" evidence="6">
    <location>
        <begin position="18"/>
        <end position="20"/>
    </location>
    <ligand>
        <name>NAD(+)</name>
        <dbReference type="ChEBI" id="CHEBI:57540"/>
    </ligand>
</feature>
<sequence length="235" mass="26097">MNDILAAARSRGITRLCHFTKSVNLSHILDVREIRPVTQLQEGQNAFRPADTQRLDAAPEYTFLSVEYPNAWYLANAASRDDNFRDWVVLTFGIELLSTPGARFCPYNAASDGSAGAKHGLAGFNAMFTPRVMRKVLRSRGQDHPAWWPTDDQAEVQIPGVIPLSAIRTVIVSSGSQARQEFTRLDQFGLARSLPPLVVAPMLFKKHDLSSAVRAGRRPPETPFDPLTDIGRVDR</sequence>
<comment type="similarity">
    <text evidence="6">Belongs to the DarT ADP-ribosyltransferase family.</text>
</comment>
<evidence type="ECO:0000256" key="2">
    <source>
        <dbReference type="ARBA" id="ARBA00022676"/>
    </source>
</evidence>
<dbReference type="Proteomes" id="UP000548476">
    <property type="component" value="Unassembled WGS sequence"/>
</dbReference>
<protein>
    <recommendedName>
        <fullName evidence="8">DarT domain-containing protein</fullName>
    </recommendedName>
</protein>
<dbReference type="GO" id="GO:0016779">
    <property type="term" value="F:nucleotidyltransferase activity"/>
    <property type="evidence" value="ECO:0007669"/>
    <property type="project" value="UniProtKB-UniRule"/>
</dbReference>
<dbReference type="Pfam" id="PF14487">
    <property type="entry name" value="DarT"/>
    <property type="match status" value="1"/>
</dbReference>
<evidence type="ECO:0000256" key="3">
    <source>
        <dbReference type="ARBA" id="ARBA00022679"/>
    </source>
</evidence>